<keyword evidence="7 8" id="KW-0961">Cell wall biogenesis/degradation</keyword>
<dbReference type="EC" id="4.2.2.n1" evidence="8"/>
<feature type="domain" description="Solute-binding protein family 3/N-terminal" evidence="10">
    <location>
        <begin position="42"/>
        <end position="267"/>
    </location>
</feature>
<comment type="caution">
    <text evidence="11">The sequence shown here is derived from an EMBL/GenBank/DDBJ whole genome shotgun (WGS) entry which is preliminary data.</text>
</comment>
<dbReference type="Pfam" id="PF00497">
    <property type="entry name" value="SBP_bac_3"/>
    <property type="match status" value="1"/>
</dbReference>
<dbReference type="RefSeq" id="WP_084856711.1">
    <property type="nucleotide sequence ID" value="NZ_JAOTEI010000014.1"/>
</dbReference>
<dbReference type="InterPro" id="IPR023346">
    <property type="entry name" value="Lysozyme-like_dom_sf"/>
</dbReference>
<dbReference type="Pfam" id="PF01464">
    <property type="entry name" value="SLT"/>
    <property type="match status" value="1"/>
</dbReference>
<dbReference type="Proteomes" id="UP000193675">
    <property type="component" value="Unassembled WGS sequence"/>
</dbReference>
<comment type="function">
    <text evidence="8">Murein-degrading enzyme that degrades murein glycan strands and insoluble, high-molecular weight murein sacculi, with the concomitant formation of a 1,6-anhydromuramoyl product. Lytic transglycosylases (LTs) play an integral role in the metabolism of the peptidoglycan (PG) sacculus. Their lytic action creates space within the PG sacculus to allow for its expansion as well as for the insertion of various structures such as secretion systems and flagella.</text>
</comment>
<dbReference type="GO" id="GO:0008933">
    <property type="term" value="F:peptidoglycan lytic transglycosylase activity"/>
    <property type="evidence" value="ECO:0007669"/>
    <property type="project" value="UniProtKB-UniRule"/>
</dbReference>
<reference evidence="11 12" key="1">
    <citation type="submission" date="2017-04" db="EMBL/GenBank/DDBJ databases">
        <title>Presence of VIM-2 positive Pseudomonas species in chickens and their surrounding environment.</title>
        <authorList>
            <person name="Zhang R."/>
        </authorList>
    </citation>
    <scope>NUCLEOTIDE SEQUENCE [LARGE SCALE GENOMIC DNA]</scope>
    <source>
        <strain evidence="11 12">DZ-C18</strain>
    </source>
</reference>
<dbReference type="CDD" id="cd01009">
    <property type="entry name" value="PBP2_YfhD_N"/>
    <property type="match status" value="1"/>
</dbReference>
<sequence length="485" mass="54918">MFAHTALRQRCARWLFATGLFLMLGACVEKPSTLERVKEDGVLRVITRNSPATYFQDRNGETGFEYELVKRFADDLGVKLEIETADSLDELFDQLGKPSGPVLAAAGLVSSEKRTAQAKFSHPYLEVTPQVIYRNGRSRPTNVKGLIGKKIMVLKGSSHADQLAELKKQNPTLEYEESDAVEVVDLLRMVDEGQIDLTLVDSNELAMNQVYFPNVRVAFDLGDSRDQRWALAPGEDNSLLNEVNEFLDKAQKNGTLQRLKERYYGHVDVLGYVGAYTFAQHLQQRLPKYEKHFRASSKVEQVDWRLLAAIGYQESMWQPEVTSKTGVRGLMMLTQRTAQAMGVSNRLDPKQSIQGGAKYFVLVKSQLDDSIKEPDRTWFALAAYNVGSGHLEDARMLAKREGLNPNKWLDVKKMLPRLSQKQWYRKTRYGYARGGEPVHFVANIRRYYDILTWVTQPQLEGQVAEGSLHVPGVNKDKPAEQSPPM</sequence>
<dbReference type="Gene3D" id="1.10.530.10">
    <property type="match status" value="1"/>
</dbReference>
<feature type="active site" evidence="8">
    <location>
        <position position="314"/>
    </location>
</feature>
<dbReference type="SMART" id="SM00062">
    <property type="entry name" value="PBPb"/>
    <property type="match status" value="1"/>
</dbReference>
<dbReference type="GO" id="GO:0009253">
    <property type="term" value="P:peptidoglycan catabolic process"/>
    <property type="evidence" value="ECO:0007669"/>
    <property type="project" value="TreeGrafter"/>
</dbReference>
<evidence type="ECO:0000313" key="11">
    <source>
        <dbReference type="EMBL" id="ORL64057.1"/>
    </source>
</evidence>
<dbReference type="SUPFAM" id="SSF53955">
    <property type="entry name" value="Lysozyme-like"/>
    <property type="match status" value="1"/>
</dbReference>
<dbReference type="InterPro" id="IPR001638">
    <property type="entry name" value="Solute-binding_3/MltF_N"/>
</dbReference>
<name>A0A1X0ZWT9_PSEPU</name>
<evidence type="ECO:0000256" key="7">
    <source>
        <dbReference type="ARBA" id="ARBA00023316"/>
    </source>
</evidence>
<feature type="region of interest" description="Disordered" evidence="9">
    <location>
        <begin position="465"/>
        <end position="485"/>
    </location>
</feature>
<evidence type="ECO:0000256" key="6">
    <source>
        <dbReference type="ARBA" id="ARBA00023239"/>
    </source>
</evidence>
<dbReference type="GO" id="GO:0071555">
    <property type="term" value="P:cell wall organization"/>
    <property type="evidence" value="ECO:0007669"/>
    <property type="project" value="UniProtKB-KW"/>
</dbReference>
<dbReference type="NCBIfam" id="NF008112">
    <property type="entry name" value="PRK10859.1"/>
    <property type="match status" value="1"/>
</dbReference>
<dbReference type="CDD" id="cd13403">
    <property type="entry name" value="MLTF-like"/>
    <property type="match status" value="1"/>
</dbReference>
<accession>A0A1X0ZWT9</accession>
<comment type="similarity">
    <text evidence="1">Belongs to the transglycosylase Slt family.</text>
</comment>
<evidence type="ECO:0000256" key="5">
    <source>
        <dbReference type="ARBA" id="ARBA00023237"/>
    </source>
</evidence>
<dbReference type="InterPro" id="IPR008258">
    <property type="entry name" value="Transglycosylase_SLT_dom_1"/>
</dbReference>
<comment type="domain">
    <text evidence="8">The N-terminal domain does not have lytic activity and probably modulates enzymatic activity. The C-terminal domain is the catalytic active domain.</text>
</comment>
<dbReference type="PANTHER" id="PTHR35936">
    <property type="entry name" value="MEMBRANE-BOUND LYTIC MUREIN TRANSGLYCOSYLASE F"/>
    <property type="match status" value="1"/>
</dbReference>
<dbReference type="OrthoDB" id="9815002at2"/>
<dbReference type="GO" id="GO:0016998">
    <property type="term" value="P:cell wall macromolecule catabolic process"/>
    <property type="evidence" value="ECO:0007669"/>
    <property type="project" value="UniProtKB-UniRule"/>
</dbReference>
<evidence type="ECO:0000256" key="2">
    <source>
        <dbReference type="ARBA" id="ARBA00010333"/>
    </source>
</evidence>
<dbReference type="GO" id="GO:0009279">
    <property type="term" value="C:cell outer membrane"/>
    <property type="evidence" value="ECO:0007669"/>
    <property type="project" value="UniProtKB-SubCell"/>
</dbReference>
<dbReference type="PROSITE" id="PS00922">
    <property type="entry name" value="TRANSGLYCOSYLASE"/>
    <property type="match status" value="1"/>
</dbReference>
<gene>
    <name evidence="8" type="primary">mltF</name>
    <name evidence="11" type="ORF">B7H17_13255</name>
</gene>
<protein>
    <recommendedName>
        <fullName evidence="8">Membrane-bound lytic murein transglycosylase F</fullName>
        <ecNumber evidence="8">4.2.2.n1</ecNumber>
    </recommendedName>
    <alternativeName>
        <fullName evidence="8">Murein lyase F</fullName>
    </alternativeName>
</protein>
<evidence type="ECO:0000256" key="3">
    <source>
        <dbReference type="ARBA" id="ARBA00022729"/>
    </source>
</evidence>
<evidence type="ECO:0000313" key="12">
    <source>
        <dbReference type="Proteomes" id="UP000193675"/>
    </source>
</evidence>
<dbReference type="InterPro" id="IPR000189">
    <property type="entry name" value="Transglyc_AS"/>
</dbReference>
<comment type="similarity">
    <text evidence="2">Belongs to the bacterial solute-binding protein 3 family.</text>
</comment>
<comment type="catalytic activity">
    <reaction evidence="8">
        <text>Exolytic cleavage of the (1-&gt;4)-beta-glycosidic linkage between N-acetylmuramic acid (MurNAc) and N-acetylglucosamine (GlcNAc) residues in peptidoglycan, from either the reducing or the non-reducing ends of the peptidoglycan chains, with concomitant formation of a 1,6-anhydrobond in the MurNAc residue.</text>
        <dbReference type="EC" id="4.2.2.n1"/>
    </reaction>
</comment>
<keyword evidence="3 8" id="KW-0732">Signal</keyword>
<proteinExistence type="inferred from homology"/>
<organism evidence="11 12">
    <name type="scientific">Pseudomonas putida</name>
    <name type="common">Arthrobacter siderocapsulatus</name>
    <dbReference type="NCBI Taxonomy" id="303"/>
    <lineage>
        <taxon>Bacteria</taxon>
        <taxon>Pseudomonadati</taxon>
        <taxon>Pseudomonadota</taxon>
        <taxon>Gammaproteobacteria</taxon>
        <taxon>Pseudomonadales</taxon>
        <taxon>Pseudomonadaceae</taxon>
        <taxon>Pseudomonas</taxon>
    </lineage>
</organism>
<keyword evidence="6 8" id="KW-0456">Lyase</keyword>
<dbReference type="InterPro" id="IPR023703">
    <property type="entry name" value="MltF"/>
</dbReference>
<evidence type="ECO:0000256" key="8">
    <source>
        <dbReference type="HAMAP-Rule" id="MF_02016"/>
    </source>
</evidence>
<dbReference type="PANTHER" id="PTHR35936:SF32">
    <property type="entry name" value="MEMBRANE-BOUND LYTIC MUREIN TRANSGLYCOSYLASE F"/>
    <property type="match status" value="1"/>
</dbReference>
<keyword evidence="4 8" id="KW-0472">Membrane</keyword>
<comment type="similarity">
    <text evidence="8">In the N-terminal section; belongs to the bacterial solute-binding protein 3 family.</text>
</comment>
<feature type="region of interest" description="LT domain" evidence="8">
    <location>
        <begin position="268"/>
        <end position="485"/>
    </location>
</feature>
<dbReference type="EMBL" id="NBWC01000015">
    <property type="protein sequence ID" value="ORL64057.1"/>
    <property type="molecule type" value="Genomic_DNA"/>
</dbReference>
<keyword evidence="5 8" id="KW-0998">Cell outer membrane</keyword>
<evidence type="ECO:0000256" key="4">
    <source>
        <dbReference type="ARBA" id="ARBA00023136"/>
    </source>
</evidence>
<evidence type="ECO:0000256" key="1">
    <source>
        <dbReference type="ARBA" id="ARBA00007734"/>
    </source>
</evidence>
<dbReference type="HAMAP" id="MF_02016">
    <property type="entry name" value="MltF"/>
    <property type="match status" value="1"/>
</dbReference>
<evidence type="ECO:0000256" key="9">
    <source>
        <dbReference type="SAM" id="MobiDB-lite"/>
    </source>
</evidence>
<dbReference type="Gene3D" id="3.40.190.10">
    <property type="entry name" value="Periplasmic binding protein-like II"/>
    <property type="match status" value="2"/>
</dbReference>
<dbReference type="SUPFAM" id="SSF53850">
    <property type="entry name" value="Periplasmic binding protein-like II"/>
    <property type="match status" value="1"/>
</dbReference>
<evidence type="ECO:0000259" key="10">
    <source>
        <dbReference type="SMART" id="SM00062"/>
    </source>
</evidence>
<comment type="caution">
    <text evidence="8">Lacks conserved residue(s) required for the propagation of feature annotation.</text>
</comment>
<comment type="similarity">
    <text evidence="8">In the C-terminal section; belongs to the transglycosylase Slt family.</text>
</comment>
<dbReference type="AlphaFoldDB" id="A0A1X0ZWT9"/>
<comment type="subcellular location">
    <subcellularLocation>
        <location evidence="8">Cell outer membrane</location>
        <topology evidence="8">Peripheral membrane protein</topology>
    </subcellularLocation>
    <text evidence="8">Attached to the inner leaflet of the outer membrane.</text>
</comment>